<dbReference type="EMBL" id="MT141940">
    <property type="protein sequence ID" value="QJA72299.1"/>
    <property type="molecule type" value="Genomic_DNA"/>
</dbReference>
<accession>A0A6M3JQ76</accession>
<proteinExistence type="predicted"/>
<protein>
    <submittedName>
        <fullName evidence="1">Uncharacterized protein</fullName>
    </submittedName>
</protein>
<reference evidence="1" key="1">
    <citation type="submission" date="2020-03" db="EMBL/GenBank/DDBJ databases">
        <title>The deep terrestrial virosphere.</title>
        <authorList>
            <person name="Holmfeldt K."/>
            <person name="Nilsson E."/>
            <person name="Simone D."/>
            <person name="Lopez-Fernandez M."/>
            <person name="Wu X."/>
            <person name="de Brujin I."/>
            <person name="Lundin D."/>
            <person name="Andersson A."/>
            <person name="Bertilsson S."/>
            <person name="Dopson M."/>
        </authorList>
    </citation>
    <scope>NUCLEOTIDE SEQUENCE</scope>
    <source>
        <strain evidence="1">MM415A02808</strain>
    </source>
</reference>
<organism evidence="1">
    <name type="scientific">viral metagenome</name>
    <dbReference type="NCBI Taxonomy" id="1070528"/>
    <lineage>
        <taxon>unclassified sequences</taxon>
        <taxon>metagenomes</taxon>
        <taxon>organismal metagenomes</taxon>
    </lineage>
</organism>
<name>A0A6M3JQ76_9ZZZZ</name>
<gene>
    <name evidence="1" type="ORF">MM415A02808_0003</name>
</gene>
<sequence>MWKEYNETDVLDVLKNGVWEWIVLDGKRQSRIDGTAAVKKKISRVLSFPDFIKKYHSGGC</sequence>
<evidence type="ECO:0000313" key="1">
    <source>
        <dbReference type="EMBL" id="QJA72299.1"/>
    </source>
</evidence>
<dbReference type="AlphaFoldDB" id="A0A6M3JQ76"/>